<dbReference type="Proteomes" id="UP001285263">
    <property type="component" value="Unassembled WGS sequence"/>
</dbReference>
<dbReference type="InterPro" id="IPR025411">
    <property type="entry name" value="DUF4136"/>
</dbReference>
<evidence type="ECO:0000313" key="3">
    <source>
        <dbReference type="EMBL" id="MDY0743980.1"/>
    </source>
</evidence>
<dbReference type="Gene3D" id="3.30.160.670">
    <property type="match status" value="1"/>
</dbReference>
<keyword evidence="4" id="KW-1185">Reference proteome</keyword>
<gene>
    <name evidence="3" type="ORF">SNE35_05670</name>
</gene>
<feature type="signal peptide" evidence="1">
    <location>
        <begin position="1"/>
        <end position="22"/>
    </location>
</feature>
<dbReference type="PROSITE" id="PS51257">
    <property type="entry name" value="PROKAR_LIPOPROTEIN"/>
    <property type="match status" value="1"/>
</dbReference>
<accession>A0ABU5DCI4</accession>
<proteinExistence type="predicted"/>
<organism evidence="3 4">
    <name type="scientific">Roseateles agri</name>
    <dbReference type="NCBI Taxonomy" id="3098619"/>
    <lineage>
        <taxon>Bacteria</taxon>
        <taxon>Pseudomonadati</taxon>
        <taxon>Pseudomonadota</taxon>
        <taxon>Betaproteobacteria</taxon>
        <taxon>Burkholderiales</taxon>
        <taxon>Sphaerotilaceae</taxon>
        <taxon>Roseateles</taxon>
    </lineage>
</organism>
<feature type="chain" id="PRO_5047455624" evidence="1">
    <location>
        <begin position="23"/>
        <end position="213"/>
    </location>
</feature>
<evidence type="ECO:0000256" key="1">
    <source>
        <dbReference type="SAM" id="SignalP"/>
    </source>
</evidence>
<keyword evidence="1" id="KW-0732">Signal</keyword>
<dbReference type="InterPro" id="IPR006311">
    <property type="entry name" value="TAT_signal"/>
</dbReference>
<feature type="domain" description="DUF4136" evidence="2">
    <location>
        <begin position="40"/>
        <end position="197"/>
    </location>
</feature>
<dbReference type="PROSITE" id="PS51318">
    <property type="entry name" value="TAT"/>
    <property type="match status" value="1"/>
</dbReference>
<dbReference type="RefSeq" id="WP_320421890.1">
    <property type="nucleotide sequence ID" value="NZ_JAXCLA010000002.1"/>
</dbReference>
<dbReference type="EMBL" id="JAXCLA010000002">
    <property type="protein sequence ID" value="MDY0743980.1"/>
    <property type="molecule type" value="Genomic_DNA"/>
</dbReference>
<evidence type="ECO:0000259" key="2">
    <source>
        <dbReference type="Pfam" id="PF13590"/>
    </source>
</evidence>
<comment type="caution">
    <text evidence="3">The sequence shown here is derived from an EMBL/GenBank/DDBJ whole genome shotgun (WGS) entry which is preliminary data.</text>
</comment>
<name>A0ABU5DCI4_9BURK</name>
<protein>
    <submittedName>
        <fullName evidence="3">DUF4136 domain-containing protein</fullName>
    </submittedName>
</protein>
<reference evidence="3 4" key="1">
    <citation type="submission" date="2023-11" db="EMBL/GenBank/DDBJ databases">
        <title>Paucibacter sp. nov., isolated from fresh soil in Korea.</title>
        <authorList>
            <person name="Le N.T.T."/>
        </authorList>
    </citation>
    <scope>NUCLEOTIDE SEQUENCE [LARGE SCALE GENOMIC DNA]</scope>
    <source>
        <strain evidence="3 4">R3-3</strain>
    </source>
</reference>
<sequence length="213" mass="23021">MTSRRSFIVTGLAATAAAAGLAACSGPYTLAVDVTSFGNWPAGRAPLSYAFERLPSQQEGEASQRQQDLEENARAALEKAGFQPAADPKTADILVSLGARLSATDYAPWDDPTWWRWHGRLGWGGAWRYGGARGWGPYPYGWGGPPLDRRYDREVAVLMRDRATGEPLYEAHASHESLSIGDGGTVSALFAAALVDFPKAEPKSHRVTVQAMR</sequence>
<evidence type="ECO:0000313" key="4">
    <source>
        <dbReference type="Proteomes" id="UP001285263"/>
    </source>
</evidence>
<dbReference type="Pfam" id="PF13590">
    <property type="entry name" value="DUF4136"/>
    <property type="match status" value="1"/>
</dbReference>